<sequence length="991" mass="113928">MPSPNFEFPVYEAVEEENEEIPDEIKRLLDQEKRTIQPHKEVIELINLGSEEEKKEIKIGASLEASVKERVIVLLREYVDIFAWSYQDMPGLDPEIVEHHLPLKPECPPVMQKLRRTHPDMALKIKEEVQKQIDAGFLITSEYPQWLANIVPVPKKDGKVRMCVDYRDLNKTSQKDDFPLPHIDVLVDSTAKSKVFSFMESFSGYNQIKMAVEDREKTAFITPWGTFCYKVMPFGLTNAGATYQRGMTTLFHDMMHKEIEVYVDDMIVKSGTEEEHVEYLSKMFQRVRKYRLRLNPNKCTFGVRSGKLLGFIVSQKGIEVDPDKVRAIREMPAPQTEKQVRGFLGRLNYISRFISHMTATCGPIFKLLRKNQGIVWTEDCQKAFDSIKEYLMEPPILTPPVEGRPLIMYLTVLEDSMGCVLGQQDETGRKEHAIYYLSKKFTDCESRYTMLEKTCCALAWAAKRLRHYLINHTTWLISKMDPIKYIFEKAALTGRIARWQMLLSEYDIEYRTQKAIKGSILADHLAHQPVEDYQPIKFDFPDEEIIYLKMKDCDEPVFGEGPDPESQWGLIFDGAVNLYGSGIGAIIVTPKGAHIPFTARLQFECTNNIAEYGACIMGIEEAIDLRIKNIDIYGDSALVINQIKGEWETRHAGLIPYRDYARRLLTFFNKVELHHIPRDENQMADALATLSSIVPKVVDDKPWFHDIKKFLQKQEYPPGVSNKDRKTLRRLSSSFFLNNEVLYKRNFAMVLLRCVDQHEADLLMHEIHEGSFGTHPNGHTMAKKVLRAGYYWLTMESDCYKHARKCHKCQIYADKMHLPPTSLNVLSSPWPFSMWGIDMIGRIEPKASNGHRFILVAIDYFTKWVEAASYANVTKQVVMNGAVEAANKNIKKIVQKMVVTYKDWHEMLPFALHGYRTSVRTLTGANPFSLVYGMEAVLPVEPDSRDKWTPNYEGPYVVKKAFSGGAMTLATMDGDELPRPVNADAVKKYFV</sequence>
<dbReference type="InterPro" id="IPR041373">
    <property type="entry name" value="RT_RNaseH"/>
</dbReference>
<proteinExistence type="predicted"/>
<dbReference type="Pfam" id="PF17917">
    <property type="entry name" value="RT_RNaseH"/>
    <property type="match status" value="1"/>
</dbReference>
<dbReference type="InterPro" id="IPR041588">
    <property type="entry name" value="Integrase_H2C2"/>
</dbReference>
<evidence type="ECO:0000256" key="4">
    <source>
        <dbReference type="ARBA" id="ARBA00022759"/>
    </source>
</evidence>
<dbReference type="CDD" id="cd09279">
    <property type="entry name" value="RNase_HI_like"/>
    <property type="match status" value="1"/>
</dbReference>
<dbReference type="Gene3D" id="3.10.10.10">
    <property type="entry name" value="HIV Type 1 Reverse Transcriptase, subunit A, domain 1"/>
    <property type="match status" value="1"/>
</dbReference>
<dbReference type="SUPFAM" id="SSF56672">
    <property type="entry name" value="DNA/RNA polymerases"/>
    <property type="match status" value="1"/>
</dbReference>
<dbReference type="InterPro" id="IPR043502">
    <property type="entry name" value="DNA/RNA_pol_sf"/>
</dbReference>
<gene>
    <name evidence="9" type="ORF">TSUD_415980</name>
</gene>
<accession>A0A2Z6PJL0</accession>
<dbReference type="OrthoDB" id="101614at2759"/>
<keyword evidence="4" id="KW-0255">Endonuclease</keyword>
<evidence type="ECO:0000256" key="3">
    <source>
        <dbReference type="ARBA" id="ARBA00022722"/>
    </source>
</evidence>
<dbReference type="InterPro" id="IPR000477">
    <property type="entry name" value="RT_dom"/>
</dbReference>
<evidence type="ECO:0000313" key="10">
    <source>
        <dbReference type="Proteomes" id="UP000242715"/>
    </source>
</evidence>
<dbReference type="PROSITE" id="PS50878">
    <property type="entry name" value="RT_POL"/>
    <property type="match status" value="1"/>
</dbReference>
<feature type="domain" description="Reverse transcriptase" evidence="7">
    <location>
        <begin position="134"/>
        <end position="313"/>
    </location>
</feature>
<dbReference type="Proteomes" id="UP000242715">
    <property type="component" value="Unassembled WGS sequence"/>
</dbReference>
<dbReference type="GO" id="GO:0004523">
    <property type="term" value="F:RNA-DNA hybrid ribonuclease activity"/>
    <property type="evidence" value="ECO:0007669"/>
    <property type="project" value="InterPro"/>
</dbReference>
<dbReference type="InterPro" id="IPR012337">
    <property type="entry name" value="RNaseH-like_sf"/>
</dbReference>
<evidence type="ECO:0000259" key="8">
    <source>
        <dbReference type="PROSITE" id="PS50879"/>
    </source>
</evidence>
<name>A0A2Z6PJL0_TRISU</name>
<dbReference type="GO" id="GO:0003676">
    <property type="term" value="F:nucleic acid binding"/>
    <property type="evidence" value="ECO:0007669"/>
    <property type="project" value="InterPro"/>
</dbReference>
<dbReference type="Gene3D" id="1.10.340.70">
    <property type="match status" value="1"/>
</dbReference>
<dbReference type="EMBL" id="DF975603">
    <property type="protein sequence ID" value="GAU51810.1"/>
    <property type="molecule type" value="Genomic_DNA"/>
</dbReference>
<dbReference type="PROSITE" id="PS50879">
    <property type="entry name" value="RNASE_H_1"/>
    <property type="match status" value="1"/>
</dbReference>
<dbReference type="InterPro" id="IPR043128">
    <property type="entry name" value="Rev_trsase/Diguanyl_cyclase"/>
</dbReference>
<keyword evidence="6" id="KW-0695">RNA-directed DNA polymerase</keyword>
<keyword evidence="3" id="KW-0540">Nuclease</keyword>
<dbReference type="GO" id="GO:0003964">
    <property type="term" value="F:RNA-directed DNA polymerase activity"/>
    <property type="evidence" value="ECO:0007669"/>
    <property type="project" value="UniProtKB-KW"/>
</dbReference>
<dbReference type="PANTHER" id="PTHR48475">
    <property type="entry name" value="RIBONUCLEASE H"/>
    <property type="match status" value="1"/>
</dbReference>
<feature type="domain" description="RNase H type-1" evidence="8">
    <location>
        <begin position="564"/>
        <end position="693"/>
    </location>
</feature>
<dbReference type="InterPro" id="IPR002156">
    <property type="entry name" value="RNaseH_domain"/>
</dbReference>
<dbReference type="PANTHER" id="PTHR48475:SF1">
    <property type="entry name" value="RNASE H TYPE-1 DOMAIN-CONTAINING PROTEIN"/>
    <property type="match status" value="1"/>
</dbReference>
<evidence type="ECO:0000313" key="9">
    <source>
        <dbReference type="EMBL" id="GAU51810.1"/>
    </source>
</evidence>
<keyword evidence="10" id="KW-1185">Reference proteome</keyword>
<dbReference type="Pfam" id="PF13456">
    <property type="entry name" value="RVT_3"/>
    <property type="match status" value="1"/>
</dbReference>
<protein>
    <submittedName>
        <fullName evidence="9">Uncharacterized protein</fullName>
    </submittedName>
</protein>
<dbReference type="FunFam" id="3.30.70.270:FF:000020">
    <property type="entry name" value="Transposon Tf2-6 polyprotein-like Protein"/>
    <property type="match status" value="1"/>
</dbReference>
<dbReference type="AlphaFoldDB" id="A0A2Z6PJL0"/>
<dbReference type="CDD" id="cd09274">
    <property type="entry name" value="RNase_HI_RT_Ty3"/>
    <property type="match status" value="1"/>
</dbReference>
<evidence type="ECO:0000256" key="5">
    <source>
        <dbReference type="ARBA" id="ARBA00022801"/>
    </source>
</evidence>
<dbReference type="Pfam" id="PF00078">
    <property type="entry name" value="RVT_1"/>
    <property type="match status" value="1"/>
</dbReference>
<keyword evidence="1" id="KW-0808">Transferase</keyword>
<evidence type="ECO:0000256" key="6">
    <source>
        <dbReference type="ARBA" id="ARBA00022918"/>
    </source>
</evidence>
<dbReference type="SUPFAM" id="SSF53098">
    <property type="entry name" value="Ribonuclease H-like"/>
    <property type="match status" value="2"/>
</dbReference>
<dbReference type="CDD" id="cd01647">
    <property type="entry name" value="RT_LTR"/>
    <property type="match status" value="1"/>
</dbReference>
<dbReference type="Gene3D" id="3.30.70.270">
    <property type="match status" value="2"/>
</dbReference>
<dbReference type="Pfam" id="PF17921">
    <property type="entry name" value="Integrase_H2C2"/>
    <property type="match status" value="1"/>
</dbReference>
<dbReference type="InterPro" id="IPR036397">
    <property type="entry name" value="RNaseH_sf"/>
</dbReference>
<reference evidence="10" key="1">
    <citation type="journal article" date="2017" name="Front. Plant Sci.">
        <title>Climate Clever Clovers: New Paradigm to Reduce the Environmental Footprint of Ruminants by Breeding Low Methanogenic Forages Utilizing Haplotype Variation.</title>
        <authorList>
            <person name="Kaur P."/>
            <person name="Appels R."/>
            <person name="Bayer P.E."/>
            <person name="Keeble-Gagnere G."/>
            <person name="Wang J."/>
            <person name="Hirakawa H."/>
            <person name="Shirasawa K."/>
            <person name="Vercoe P."/>
            <person name="Stefanova K."/>
            <person name="Durmic Z."/>
            <person name="Nichols P."/>
            <person name="Revell C."/>
            <person name="Isobe S.N."/>
            <person name="Edwards D."/>
            <person name="Erskine W."/>
        </authorList>
    </citation>
    <scope>NUCLEOTIDE SEQUENCE [LARGE SCALE GENOMIC DNA]</scope>
    <source>
        <strain evidence="10">cv. Daliak</strain>
    </source>
</reference>
<keyword evidence="5" id="KW-0378">Hydrolase</keyword>
<organism evidence="9 10">
    <name type="scientific">Trifolium subterraneum</name>
    <name type="common">Subterranean clover</name>
    <dbReference type="NCBI Taxonomy" id="3900"/>
    <lineage>
        <taxon>Eukaryota</taxon>
        <taxon>Viridiplantae</taxon>
        <taxon>Streptophyta</taxon>
        <taxon>Embryophyta</taxon>
        <taxon>Tracheophyta</taxon>
        <taxon>Spermatophyta</taxon>
        <taxon>Magnoliopsida</taxon>
        <taxon>eudicotyledons</taxon>
        <taxon>Gunneridae</taxon>
        <taxon>Pentapetalae</taxon>
        <taxon>rosids</taxon>
        <taxon>fabids</taxon>
        <taxon>Fabales</taxon>
        <taxon>Fabaceae</taxon>
        <taxon>Papilionoideae</taxon>
        <taxon>50 kb inversion clade</taxon>
        <taxon>NPAAA clade</taxon>
        <taxon>Hologalegina</taxon>
        <taxon>IRL clade</taxon>
        <taxon>Trifolieae</taxon>
        <taxon>Trifolium</taxon>
    </lineage>
</organism>
<dbReference type="Gene3D" id="3.30.420.10">
    <property type="entry name" value="Ribonuclease H-like superfamily/Ribonuclease H"/>
    <property type="match status" value="3"/>
</dbReference>
<keyword evidence="2" id="KW-0548">Nucleotidyltransferase</keyword>
<evidence type="ECO:0000256" key="1">
    <source>
        <dbReference type="ARBA" id="ARBA00022679"/>
    </source>
</evidence>
<evidence type="ECO:0000256" key="2">
    <source>
        <dbReference type="ARBA" id="ARBA00022695"/>
    </source>
</evidence>
<evidence type="ECO:0000259" key="7">
    <source>
        <dbReference type="PROSITE" id="PS50878"/>
    </source>
</evidence>